<name>S7S1G1_GLOTA</name>
<gene>
    <name evidence="1" type="ORF">GLOTRDRAFT_98089</name>
</gene>
<organism evidence="1 2">
    <name type="scientific">Gloeophyllum trabeum (strain ATCC 11539 / FP-39264 / Madison 617)</name>
    <name type="common">Brown rot fungus</name>
    <dbReference type="NCBI Taxonomy" id="670483"/>
    <lineage>
        <taxon>Eukaryota</taxon>
        <taxon>Fungi</taxon>
        <taxon>Dikarya</taxon>
        <taxon>Basidiomycota</taxon>
        <taxon>Agaricomycotina</taxon>
        <taxon>Agaricomycetes</taxon>
        <taxon>Gloeophyllales</taxon>
        <taxon>Gloeophyllaceae</taxon>
        <taxon>Gloeophyllum</taxon>
    </lineage>
</organism>
<dbReference type="HOGENOM" id="CLU_2867848_0_0_1"/>
<dbReference type="Proteomes" id="UP000030669">
    <property type="component" value="Unassembled WGS sequence"/>
</dbReference>
<dbReference type="AlphaFoldDB" id="S7S1G1"/>
<keyword evidence="2" id="KW-1185">Reference proteome</keyword>
<accession>S7S1G1</accession>
<proteinExistence type="predicted"/>
<evidence type="ECO:0000313" key="2">
    <source>
        <dbReference type="Proteomes" id="UP000030669"/>
    </source>
</evidence>
<dbReference type="GeneID" id="19310030"/>
<dbReference type="KEGG" id="gtr:GLOTRDRAFT_98089"/>
<evidence type="ECO:0000313" key="1">
    <source>
        <dbReference type="EMBL" id="EPQ61290.1"/>
    </source>
</evidence>
<dbReference type="EMBL" id="KB469296">
    <property type="protein sequence ID" value="EPQ61290.1"/>
    <property type="molecule type" value="Genomic_DNA"/>
</dbReference>
<reference evidence="1 2" key="1">
    <citation type="journal article" date="2012" name="Science">
        <title>The Paleozoic origin of enzymatic lignin decomposition reconstructed from 31 fungal genomes.</title>
        <authorList>
            <person name="Floudas D."/>
            <person name="Binder M."/>
            <person name="Riley R."/>
            <person name="Barry K."/>
            <person name="Blanchette R.A."/>
            <person name="Henrissat B."/>
            <person name="Martinez A.T."/>
            <person name="Otillar R."/>
            <person name="Spatafora J.W."/>
            <person name="Yadav J.S."/>
            <person name="Aerts A."/>
            <person name="Benoit I."/>
            <person name="Boyd A."/>
            <person name="Carlson A."/>
            <person name="Copeland A."/>
            <person name="Coutinho P.M."/>
            <person name="de Vries R.P."/>
            <person name="Ferreira P."/>
            <person name="Findley K."/>
            <person name="Foster B."/>
            <person name="Gaskell J."/>
            <person name="Glotzer D."/>
            <person name="Gorecki P."/>
            <person name="Heitman J."/>
            <person name="Hesse C."/>
            <person name="Hori C."/>
            <person name="Igarashi K."/>
            <person name="Jurgens J.A."/>
            <person name="Kallen N."/>
            <person name="Kersten P."/>
            <person name="Kohler A."/>
            <person name="Kuees U."/>
            <person name="Kumar T.K.A."/>
            <person name="Kuo A."/>
            <person name="LaButti K."/>
            <person name="Larrondo L.F."/>
            <person name="Lindquist E."/>
            <person name="Ling A."/>
            <person name="Lombard V."/>
            <person name="Lucas S."/>
            <person name="Lundell T."/>
            <person name="Martin R."/>
            <person name="McLaughlin D.J."/>
            <person name="Morgenstern I."/>
            <person name="Morin E."/>
            <person name="Murat C."/>
            <person name="Nagy L.G."/>
            <person name="Nolan M."/>
            <person name="Ohm R.A."/>
            <person name="Patyshakuliyeva A."/>
            <person name="Rokas A."/>
            <person name="Ruiz-Duenas F.J."/>
            <person name="Sabat G."/>
            <person name="Salamov A."/>
            <person name="Samejima M."/>
            <person name="Schmutz J."/>
            <person name="Slot J.C."/>
            <person name="St John F."/>
            <person name="Stenlid J."/>
            <person name="Sun H."/>
            <person name="Sun S."/>
            <person name="Syed K."/>
            <person name="Tsang A."/>
            <person name="Wiebenga A."/>
            <person name="Young D."/>
            <person name="Pisabarro A."/>
            <person name="Eastwood D.C."/>
            <person name="Martin F."/>
            <person name="Cullen D."/>
            <person name="Grigoriev I.V."/>
            <person name="Hibbett D.S."/>
        </authorList>
    </citation>
    <scope>NUCLEOTIDE SEQUENCE [LARGE SCALE GENOMIC DNA]</scope>
    <source>
        <strain evidence="1 2">ATCC 11539</strain>
    </source>
</reference>
<sequence length="64" mass="7362">MLFDLTHFERAKFHQTDSRGTPWASVRPQYDVVLVWLTSALEEVEEQMPSLYIDVPGVRTASPL</sequence>
<dbReference type="RefSeq" id="XP_007861490.1">
    <property type="nucleotide sequence ID" value="XM_007863299.1"/>
</dbReference>
<protein>
    <submittedName>
        <fullName evidence="1">Uncharacterized protein</fullName>
    </submittedName>
</protein>